<evidence type="ECO:0000256" key="6">
    <source>
        <dbReference type="ARBA" id="ARBA00022989"/>
    </source>
</evidence>
<feature type="transmembrane region" description="Helical" evidence="10">
    <location>
        <begin position="109"/>
        <end position="130"/>
    </location>
</feature>
<dbReference type="AlphaFoldDB" id="A0A8I1SYF1"/>
<keyword evidence="3" id="KW-0813">Transport</keyword>
<evidence type="ECO:0000256" key="1">
    <source>
        <dbReference type="ARBA" id="ARBA00004141"/>
    </source>
</evidence>
<evidence type="ECO:0000259" key="11">
    <source>
        <dbReference type="Pfam" id="PF01545"/>
    </source>
</evidence>
<dbReference type="InterPro" id="IPR027469">
    <property type="entry name" value="Cation_efflux_TMD_sf"/>
</dbReference>
<evidence type="ECO:0000256" key="9">
    <source>
        <dbReference type="SAM" id="MobiDB-lite"/>
    </source>
</evidence>
<organism evidence="13 14">
    <name type="scientific">Thiomonas arsenitoxydans (strain DSM 22701 / CIP 110005 / 3As)</name>
    <dbReference type="NCBI Taxonomy" id="426114"/>
    <lineage>
        <taxon>Bacteria</taxon>
        <taxon>Pseudomonadati</taxon>
        <taxon>Pseudomonadota</taxon>
        <taxon>Betaproteobacteria</taxon>
        <taxon>Burkholderiales</taxon>
        <taxon>Thiomonas</taxon>
    </lineage>
</organism>
<protein>
    <submittedName>
        <fullName evidence="13">Cation transporter</fullName>
    </submittedName>
</protein>
<evidence type="ECO:0000256" key="8">
    <source>
        <dbReference type="ARBA" id="ARBA00023136"/>
    </source>
</evidence>
<feature type="region of interest" description="Disordered" evidence="9">
    <location>
        <begin position="1"/>
        <end position="32"/>
    </location>
</feature>
<dbReference type="Pfam" id="PF01545">
    <property type="entry name" value="Cation_efflux"/>
    <property type="match status" value="1"/>
</dbReference>
<evidence type="ECO:0000313" key="14">
    <source>
        <dbReference type="Proteomes" id="UP000664800"/>
    </source>
</evidence>
<evidence type="ECO:0000256" key="2">
    <source>
        <dbReference type="ARBA" id="ARBA00008873"/>
    </source>
</evidence>
<dbReference type="InterPro" id="IPR036837">
    <property type="entry name" value="Cation_efflux_CTD_sf"/>
</dbReference>
<dbReference type="GO" id="GO:0005886">
    <property type="term" value="C:plasma membrane"/>
    <property type="evidence" value="ECO:0007669"/>
    <property type="project" value="TreeGrafter"/>
</dbReference>
<dbReference type="Pfam" id="PF16916">
    <property type="entry name" value="ZT_dimer"/>
    <property type="match status" value="1"/>
</dbReference>
<keyword evidence="5" id="KW-0862">Zinc</keyword>
<dbReference type="EMBL" id="JAFKMR010000030">
    <property type="protein sequence ID" value="MBN8745416.1"/>
    <property type="molecule type" value="Genomic_DNA"/>
</dbReference>
<dbReference type="InterPro" id="IPR002524">
    <property type="entry name" value="Cation_efflux"/>
</dbReference>
<evidence type="ECO:0000256" key="3">
    <source>
        <dbReference type="ARBA" id="ARBA00022448"/>
    </source>
</evidence>
<dbReference type="InterPro" id="IPR027470">
    <property type="entry name" value="Cation_efflux_CTD"/>
</dbReference>
<name>A0A8I1SYF1_THIA3</name>
<comment type="subcellular location">
    <subcellularLocation>
        <location evidence="1">Membrane</location>
        <topology evidence="1">Multi-pass membrane protein</topology>
    </subcellularLocation>
</comment>
<comment type="similarity">
    <text evidence="2">Belongs to the cation diffusion facilitator (CDF) transporter (TC 2.A.4) family. SLC30A subfamily.</text>
</comment>
<proteinExistence type="inferred from homology"/>
<accession>A0A8I1SYF1</accession>
<dbReference type="PANTHER" id="PTHR11562">
    <property type="entry name" value="CATION EFFLUX PROTEIN/ ZINC TRANSPORTER"/>
    <property type="match status" value="1"/>
</dbReference>
<keyword evidence="7" id="KW-0406">Ion transport</keyword>
<dbReference type="SUPFAM" id="SSF161111">
    <property type="entry name" value="Cation efflux protein transmembrane domain-like"/>
    <property type="match status" value="1"/>
</dbReference>
<gene>
    <name evidence="13" type="ORF">J0I24_14110</name>
</gene>
<dbReference type="InterPro" id="IPR050681">
    <property type="entry name" value="CDF/SLC30A"/>
</dbReference>
<dbReference type="GO" id="GO:0005385">
    <property type="term" value="F:zinc ion transmembrane transporter activity"/>
    <property type="evidence" value="ECO:0007669"/>
    <property type="project" value="TreeGrafter"/>
</dbReference>
<evidence type="ECO:0000256" key="4">
    <source>
        <dbReference type="ARBA" id="ARBA00022692"/>
    </source>
</evidence>
<feature type="compositionally biased region" description="Basic and acidic residues" evidence="9">
    <location>
        <begin position="1"/>
        <end position="17"/>
    </location>
</feature>
<evidence type="ECO:0000259" key="12">
    <source>
        <dbReference type="Pfam" id="PF16916"/>
    </source>
</evidence>
<dbReference type="Proteomes" id="UP000664800">
    <property type="component" value="Unassembled WGS sequence"/>
</dbReference>
<keyword evidence="5" id="KW-0864">Zinc transport</keyword>
<feature type="transmembrane region" description="Helical" evidence="10">
    <location>
        <begin position="142"/>
        <end position="163"/>
    </location>
</feature>
<dbReference type="InterPro" id="IPR058533">
    <property type="entry name" value="Cation_efflux_TM"/>
</dbReference>
<feature type="transmembrane region" description="Helical" evidence="10">
    <location>
        <begin position="175"/>
        <end position="195"/>
    </location>
</feature>
<dbReference type="RefSeq" id="WP_276732185.1">
    <property type="nucleotide sequence ID" value="NZ_JAFKMR010000030.1"/>
</dbReference>
<sequence length="322" mass="33887">MQDPEHTHAAHDHAPHRDRAHAHAAGHHGHDHARGASAHRLRWALAVLLIFTVIEAVGGWWVNSLALLSDAVHMAADSAALLLALVAIRLSARPPSARLTYGNGRWQTLAAFVNGLVLLLLTVGLIVEALQRLWRPEAVEGGWMLVIAALGGLANLGALFALTGGESLNERGARLHVLSDLLGSAAAMLAAGLILGFNWTVADPLLSLLVSALILRSGWHLTRDSAHVLLEGAPASLSASEVREALAEVPGVAGAHHVHVWSLDGAEPVVTLHVRLAAQAESEATLRAVHHRLHDALGIEHATVQIEAGACIGPGQSHCHLG</sequence>
<evidence type="ECO:0000256" key="10">
    <source>
        <dbReference type="SAM" id="Phobius"/>
    </source>
</evidence>
<reference evidence="13" key="1">
    <citation type="submission" date="2021-02" db="EMBL/GenBank/DDBJ databases">
        <title>Thiocyanate and organic carbon inputs drive convergent selection for specific autotrophic Afipia and Thiobacillus strains within complex microbiomes.</title>
        <authorList>
            <person name="Huddy R.J."/>
            <person name="Sachdeva R."/>
            <person name="Kadzinga F."/>
            <person name="Kantor R.S."/>
            <person name="Harrison S.T.L."/>
            <person name="Banfield J.F."/>
        </authorList>
    </citation>
    <scope>NUCLEOTIDE SEQUENCE</scope>
    <source>
        <strain evidence="13">SCN18_13_7_16_R3_B_64_19</strain>
    </source>
</reference>
<feature type="compositionally biased region" description="Basic residues" evidence="9">
    <location>
        <begin position="18"/>
        <end position="32"/>
    </location>
</feature>
<feature type="transmembrane region" description="Helical" evidence="10">
    <location>
        <begin position="68"/>
        <end position="88"/>
    </location>
</feature>
<keyword evidence="4 10" id="KW-0812">Transmembrane</keyword>
<evidence type="ECO:0000256" key="5">
    <source>
        <dbReference type="ARBA" id="ARBA00022906"/>
    </source>
</evidence>
<dbReference type="Gene3D" id="1.20.1510.10">
    <property type="entry name" value="Cation efflux protein transmembrane domain"/>
    <property type="match status" value="1"/>
</dbReference>
<keyword evidence="8 10" id="KW-0472">Membrane</keyword>
<feature type="domain" description="Cation efflux protein transmembrane" evidence="11">
    <location>
        <begin position="44"/>
        <end position="230"/>
    </location>
</feature>
<evidence type="ECO:0000313" key="13">
    <source>
        <dbReference type="EMBL" id="MBN8745416.1"/>
    </source>
</evidence>
<feature type="transmembrane region" description="Helical" evidence="10">
    <location>
        <begin position="43"/>
        <end position="62"/>
    </location>
</feature>
<dbReference type="NCBIfam" id="TIGR01297">
    <property type="entry name" value="CDF"/>
    <property type="match status" value="1"/>
</dbReference>
<dbReference type="PANTHER" id="PTHR11562:SF17">
    <property type="entry name" value="RE54080P-RELATED"/>
    <property type="match status" value="1"/>
</dbReference>
<keyword evidence="6 10" id="KW-1133">Transmembrane helix</keyword>
<feature type="domain" description="Cation efflux protein cytoplasmic" evidence="12">
    <location>
        <begin position="239"/>
        <end position="307"/>
    </location>
</feature>
<comment type="caution">
    <text evidence="13">The sequence shown here is derived from an EMBL/GenBank/DDBJ whole genome shotgun (WGS) entry which is preliminary data.</text>
</comment>
<evidence type="ECO:0000256" key="7">
    <source>
        <dbReference type="ARBA" id="ARBA00023065"/>
    </source>
</evidence>
<dbReference type="SUPFAM" id="SSF160240">
    <property type="entry name" value="Cation efflux protein cytoplasmic domain-like"/>
    <property type="match status" value="1"/>
</dbReference>